<gene>
    <name evidence="1" type="ORF">BCF50_1996</name>
</gene>
<keyword evidence="2" id="KW-1185">Reference proteome</keyword>
<name>A0ABY2FVQ8_9FLAO</name>
<comment type="caution">
    <text evidence="1">The sequence shown here is derived from an EMBL/GenBank/DDBJ whole genome shotgun (WGS) entry which is preliminary data.</text>
</comment>
<protein>
    <submittedName>
        <fullName evidence="1">Uncharacterized protein</fullName>
    </submittedName>
</protein>
<accession>A0ABY2FVQ8</accession>
<reference evidence="1 2" key="1">
    <citation type="submission" date="2019-03" db="EMBL/GenBank/DDBJ databases">
        <title>Genomic Encyclopedia of Archaeal and Bacterial Type Strains, Phase II (KMG-II): from individual species to whole genera.</title>
        <authorList>
            <person name="Goeker M."/>
        </authorList>
    </citation>
    <scope>NUCLEOTIDE SEQUENCE [LARGE SCALE GENOMIC DNA]</scope>
    <source>
        <strain evidence="1 2">DSM 15235</strain>
    </source>
</reference>
<evidence type="ECO:0000313" key="1">
    <source>
        <dbReference type="EMBL" id="TDX93047.1"/>
    </source>
</evidence>
<dbReference type="Proteomes" id="UP000295709">
    <property type="component" value="Unassembled WGS sequence"/>
</dbReference>
<sequence length="38" mass="4294">MVLFFIKLNNVKLKINDCSCNGLFGNDTINFGIVFNVQ</sequence>
<organism evidence="1 2">
    <name type="scientific">Chryseobacterium daecheongense</name>
    <dbReference type="NCBI Taxonomy" id="192389"/>
    <lineage>
        <taxon>Bacteria</taxon>
        <taxon>Pseudomonadati</taxon>
        <taxon>Bacteroidota</taxon>
        <taxon>Flavobacteriia</taxon>
        <taxon>Flavobacteriales</taxon>
        <taxon>Weeksellaceae</taxon>
        <taxon>Chryseobacterium group</taxon>
        <taxon>Chryseobacterium</taxon>
    </lineage>
</organism>
<evidence type="ECO:0000313" key="2">
    <source>
        <dbReference type="Proteomes" id="UP000295709"/>
    </source>
</evidence>
<dbReference type="EMBL" id="SOQW01000002">
    <property type="protein sequence ID" value="TDX93047.1"/>
    <property type="molecule type" value="Genomic_DNA"/>
</dbReference>
<proteinExistence type="predicted"/>